<dbReference type="PANTHER" id="PTHR23048:SF53">
    <property type="entry name" value="CALMODULIN"/>
    <property type="match status" value="1"/>
</dbReference>
<comment type="similarity">
    <text evidence="1">Belongs to the calmodulin family.</text>
</comment>
<reference evidence="9 12" key="5">
    <citation type="journal article" date="2014" name="BMC Genomics">
        <title>An improved genome release (version Mt4.0) for the model legume Medicago truncatula.</title>
        <authorList>
            <person name="Tang H."/>
            <person name="Krishnakumar V."/>
            <person name="Bidwell S."/>
            <person name="Rosen B."/>
            <person name="Chan A."/>
            <person name="Zhou S."/>
            <person name="Gentzbittel L."/>
            <person name="Childs K.L."/>
            <person name="Yandell M."/>
            <person name="Gundlach H."/>
            <person name="Mayer K.F."/>
            <person name="Schwartz D.C."/>
            <person name="Town C.D."/>
        </authorList>
    </citation>
    <scope>GENOME REANNOTATION</scope>
    <source>
        <strain evidence="11 12">cv. Jemalong A17</strain>
    </source>
</reference>
<dbReference type="PANTHER" id="PTHR23048">
    <property type="entry name" value="MYOSIN LIGHT CHAIN 1, 3"/>
    <property type="match status" value="1"/>
</dbReference>
<dbReference type="KEGG" id="mtr:11440520"/>
<dbReference type="eggNOG" id="KOG0027">
    <property type="taxonomic scope" value="Eukaryota"/>
</dbReference>
<reference evidence="8" key="2">
    <citation type="submission" date="2004-11" db="EMBL/GenBank/DDBJ databases">
        <authorList>
            <person name="Miller S.S."/>
            <person name="Vance C.P."/>
            <person name="Graham M."/>
        </authorList>
    </citation>
    <scope>NUCLEOTIDE SEQUENCE</scope>
</reference>
<keyword evidence="12" id="KW-1185">Reference proteome</keyword>
<dbReference type="SMART" id="SM00054">
    <property type="entry name" value="EFh"/>
    <property type="match status" value="3"/>
</dbReference>
<dbReference type="EMBL" id="PSQE01000003">
    <property type="protein sequence ID" value="RHN67236.1"/>
    <property type="molecule type" value="Genomic_DNA"/>
</dbReference>
<dbReference type="GeneID" id="11440520"/>
<evidence type="ECO:0000256" key="3">
    <source>
        <dbReference type="ARBA" id="ARBA00022737"/>
    </source>
</evidence>
<dbReference type="EMBL" id="CM001219">
    <property type="protein sequence ID" value="AES70464.2"/>
    <property type="molecule type" value="Genomic_DNA"/>
</dbReference>
<feature type="domain" description="EF-hand" evidence="6">
    <location>
        <begin position="142"/>
        <end position="177"/>
    </location>
</feature>
<dbReference type="Proteomes" id="UP000265566">
    <property type="component" value="Chromosome 3"/>
</dbReference>
<dbReference type="ProMEX" id="Q8LKW8"/>
<dbReference type="HOGENOM" id="CLU_061288_15_0_1"/>
<evidence type="ECO:0000313" key="8">
    <source>
        <dbReference type="EMBL" id="AAT06578.1"/>
    </source>
</evidence>
<dbReference type="GO" id="GO:0005509">
    <property type="term" value="F:calcium ion binding"/>
    <property type="evidence" value="ECO:0000318"/>
    <property type="project" value="GO_Central"/>
</dbReference>
<feature type="chain" id="PRO_5014589028" evidence="5">
    <location>
        <begin position="25"/>
        <end position="179"/>
    </location>
</feature>
<feature type="domain" description="EF-hand" evidence="6">
    <location>
        <begin position="48"/>
        <end position="83"/>
    </location>
</feature>
<accession>G7J1F1</accession>
<evidence type="ECO:0000259" key="6">
    <source>
        <dbReference type="PROSITE" id="PS50222"/>
    </source>
</evidence>
<feature type="domain" description="EF-hand" evidence="6">
    <location>
        <begin position="119"/>
        <end position="141"/>
    </location>
</feature>
<dbReference type="GO" id="GO:0005737">
    <property type="term" value="C:cytoplasm"/>
    <property type="evidence" value="ECO:0000318"/>
    <property type="project" value="GO_Central"/>
</dbReference>
<evidence type="ECO:0000256" key="5">
    <source>
        <dbReference type="SAM" id="SignalP"/>
    </source>
</evidence>
<reference evidence="7" key="1">
    <citation type="journal article" date="2002" name="Plant Physiol.">
        <title>Genome-wide identification of nodule-specific transcripts in the model legume Medicago truncatula.</title>
        <authorList>
            <person name="Fedorova M."/>
            <person name="van de Mortel J."/>
            <person name="Matsumoto P.A."/>
            <person name="Cho J."/>
            <person name="Town C.D."/>
            <person name="VandenBosch K.A."/>
            <person name="Gantt J.S."/>
            <person name="Vance C.P."/>
        </authorList>
    </citation>
    <scope>NUCLEOTIDE SEQUENCE</scope>
</reference>
<dbReference type="CDD" id="cd00051">
    <property type="entry name" value="EFh"/>
    <property type="match status" value="1"/>
</dbReference>
<dbReference type="FunFam" id="1.10.238.10:FF:000178">
    <property type="entry name" value="Calmodulin-2 A"/>
    <property type="match status" value="1"/>
</dbReference>
<dbReference type="EMBL" id="AF494212">
    <property type="protein sequence ID" value="AAM81195.1"/>
    <property type="molecule type" value="mRNA"/>
</dbReference>
<evidence type="ECO:0000313" key="12">
    <source>
        <dbReference type="Proteomes" id="UP000002051"/>
    </source>
</evidence>
<keyword evidence="2" id="KW-0479">Metal-binding</keyword>
<dbReference type="PROSITE" id="PS00018">
    <property type="entry name" value="EF_HAND_1"/>
    <property type="match status" value="2"/>
</dbReference>
<evidence type="ECO:0000313" key="10">
    <source>
        <dbReference type="EMBL" id="RHN67236.1"/>
    </source>
</evidence>
<sequence>MGYSNSYLFLGLNLFVFLSSQALADIHVLPMLTVEPNLPSMTDQLNDKQISKIKAYFRLLDKDQDFSIDNDELQTLIRSLGLNPTFFGLMVAMNKFDADGNGTIDFTEEDFIISFPKPDKDHNGFVSASELHYYLTNHGTKVTKEEVDEYVREADVDGDGQINFEEFVKAVTMGGSIVV</sequence>
<gene>
    <name evidence="8" type="primary">CAML1</name>
    <name evidence="11" type="synonym">11440520</name>
    <name evidence="9" type="ordered locus">MTR_3g055570</name>
    <name evidence="10" type="ORF">MtrunA17_Chr3g0100541</name>
</gene>
<organism evidence="7">
    <name type="scientific">Medicago truncatula</name>
    <name type="common">Barrel medic</name>
    <name type="synonym">Medicago tribuloides</name>
    <dbReference type="NCBI Taxonomy" id="3880"/>
    <lineage>
        <taxon>Eukaryota</taxon>
        <taxon>Viridiplantae</taxon>
        <taxon>Streptophyta</taxon>
        <taxon>Embryophyta</taxon>
        <taxon>Tracheophyta</taxon>
        <taxon>Spermatophyta</taxon>
        <taxon>Magnoliopsida</taxon>
        <taxon>eudicotyledons</taxon>
        <taxon>Gunneridae</taxon>
        <taxon>Pentapetalae</taxon>
        <taxon>rosids</taxon>
        <taxon>fabids</taxon>
        <taxon>Fabales</taxon>
        <taxon>Fabaceae</taxon>
        <taxon>Papilionoideae</taxon>
        <taxon>50 kb inversion clade</taxon>
        <taxon>NPAAA clade</taxon>
        <taxon>Hologalegina</taxon>
        <taxon>IRL clade</taxon>
        <taxon>Trifolieae</taxon>
        <taxon>Medicago</taxon>
    </lineage>
</organism>
<evidence type="ECO:0000313" key="9">
    <source>
        <dbReference type="EMBL" id="AES70464.2"/>
    </source>
</evidence>
<dbReference type="InterPro" id="IPR050230">
    <property type="entry name" value="CALM/Myosin/TropC-like"/>
</dbReference>
<dbReference type="STRING" id="3880.Q8LKW8"/>
<dbReference type="GO" id="GO:0030234">
    <property type="term" value="F:enzyme regulator activity"/>
    <property type="evidence" value="ECO:0000318"/>
    <property type="project" value="GO_Central"/>
</dbReference>
<dbReference type="InterPro" id="IPR002048">
    <property type="entry name" value="EF_hand_dom"/>
</dbReference>
<protein>
    <submittedName>
        <fullName evidence="7">Calmodulin-like protein 1</fullName>
    </submittedName>
    <submittedName>
        <fullName evidence="9">EF hand calcium-binding family protein</fullName>
    </submittedName>
    <submittedName>
        <fullName evidence="10">Putative parvalbumin</fullName>
    </submittedName>
</protein>
<proteinExistence type="evidence at transcript level"/>
<accession>Q8LKW8</accession>
<dbReference type="SUPFAM" id="SSF47473">
    <property type="entry name" value="EF-hand"/>
    <property type="match status" value="1"/>
</dbReference>
<accession>A0A0C3VGG9</accession>
<dbReference type="Proteomes" id="UP000002051">
    <property type="component" value="Chromosome 3"/>
</dbReference>
<keyword evidence="3" id="KW-0677">Repeat</keyword>
<feature type="signal peptide" evidence="5">
    <location>
        <begin position="1"/>
        <end position="24"/>
    </location>
</feature>
<dbReference type="Gene3D" id="1.10.238.10">
    <property type="entry name" value="EF-hand"/>
    <property type="match status" value="2"/>
</dbReference>
<dbReference type="EnsemblPlants" id="AES70464">
    <property type="protein sequence ID" value="AES70464"/>
    <property type="gene ID" value="MTR_3g055570"/>
</dbReference>
<dbReference type="InterPro" id="IPR011992">
    <property type="entry name" value="EF-hand-dom_pair"/>
</dbReference>
<reference evidence="9 12" key="4">
    <citation type="journal article" date="2011" name="Nature">
        <title>The Medicago genome provides insight into the evolution of rhizobial symbioses.</title>
        <authorList>
            <person name="Young N.D."/>
            <person name="Debelle F."/>
            <person name="Oldroyd G.E."/>
            <person name="Geurts R."/>
            <person name="Cannon S.B."/>
            <person name="Udvardi M.K."/>
            <person name="Benedito V.A."/>
            <person name="Mayer K.F."/>
            <person name="Gouzy J."/>
            <person name="Schoof H."/>
            <person name="Van de Peer Y."/>
            <person name="Proost S."/>
            <person name="Cook D.R."/>
            <person name="Meyers B.C."/>
            <person name="Spannagl M."/>
            <person name="Cheung F."/>
            <person name="De Mita S."/>
            <person name="Krishnakumar V."/>
            <person name="Gundlach H."/>
            <person name="Zhou S."/>
            <person name="Mudge J."/>
            <person name="Bharti A.K."/>
            <person name="Murray J.D."/>
            <person name="Naoumkina M.A."/>
            <person name="Rosen B."/>
            <person name="Silverstein K.A."/>
            <person name="Tang H."/>
            <person name="Rombauts S."/>
            <person name="Zhao P.X."/>
            <person name="Zhou P."/>
            <person name="Barbe V."/>
            <person name="Bardou P."/>
            <person name="Bechner M."/>
            <person name="Bellec A."/>
            <person name="Berger A."/>
            <person name="Berges H."/>
            <person name="Bidwell S."/>
            <person name="Bisseling T."/>
            <person name="Choisne N."/>
            <person name="Couloux A."/>
            <person name="Denny R."/>
            <person name="Deshpande S."/>
            <person name="Dai X."/>
            <person name="Doyle J.J."/>
            <person name="Dudez A.M."/>
            <person name="Farmer A.D."/>
            <person name="Fouteau S."/>
            <person name="Franken C."/>
            <person name="Gibelin C."/>
            <person name="Gish J."/>
            <person name="Goldstein S."/>
            <person name="Gonzalez A.J."/>
            <person name="Green P.J."/>
            <person name="Hallab A."/>
            <person name="Hartog M."/>
            <person name="Hua A."/>
            <person name="Humphray S.J."/>
            <person name="Jeong D.H."/>
            <person name="Jing Y."/>
            <person name="Jocker A."/>
            <person name="Kenton S.M."/>
            <person name="Kim D.J."/>
            <person name="Klee K."/>
            <person name="Lai H."/>
            <person name="Lang C."/>
            <person name="Lin S."/>
            <person name="Macmil S.L."/>
            <person name="Magdelenat G."/>
            <person name="Matthews L."/>
            <person name="McCorrison J."/>
            <person name="Monaghan E.L."/>
            <person name="Mun J.H."/>
            <person name="Najar F.Z."/>
            <person name="Nicholson C."/>
            <person name="Noirot C."/>
            <person name="O'Bleness M."/>
            <person name="Paule C.R."/>
            <person name="Poulain J."/>
            <person name="Prion F."/>
            <person name="Qin B."/>
            <person name="Qu C."/>
            <person name="Retzel E.F."/>
            <person name="Riddle C."/>
            <person name="Sallet E."/>
            <person name="Samain S."/>
            <person name="Samson N."/>
            <person name="Sanders I."/>
            <person name="Saurat O."/>
            <person name="Scarpelli C."/>
            <person name="Schiex T."/>
            <person name="Segurens B."/>
            <person name="Severin A.J."/>
            <person name="Sherrier D.J."/>
            <person name="Shi R."/>
            <person name="Sims S."/>
            <person name="Singer S.R."/>
            <person name="Sinharoy S."/>
            <person name="Sterck L."/>
            <person name="Viollet A."/>
            <person name="Wang B.B."/>
            <person name="Wang K."/>
            <person name="Wang M."/>
            <person name="Wang X."/>
            <person name="Warfsmann J."/>
            <person name="Weissenbach J."/>
            <person name="White D.D."/>
            <person name="White J.D."/>
            <person name="Wiley G.B."/>
            <person name="Wincker P."/>
            <person name="Xing Y."/>
            <person name="Yang L."/>
            <person name="Yao Z."/>
            <person name="Ying F."/>
            <person name="Zhai J."/>
            <person name="Zhou L."/>
            <person name="Zuber A."/>
            <person name="Denarie J."/>
            <person name="Dixon R.A."/>
            <person name="May G.D."/>
            <person name="Schwartz D.C."/>
            <person name="Rogers J."/>
            <person name="Quetier F."/>
            <person name="Town C.D."/>
            <person name="Roe B.A."/>
        </authorList>
    </citation>
    <scope>NUCLEOTIDE SEQUENCE [LARGE SCALE GENOMIC DNA]</scope>
    <source>
        <strain evidence="9">A17</strain>
        <strain evidence="11 12">cv. Jemalong A17</strain>
    </source>
</reference>
<keyword evidence="4" id="KW-0106">Calcium</keyword>
<dbReference type="Gramene" id="rna15402">
    <property type="protein sequence ID" value="RHN67236.1"/>
    <property type="gene ID" value="gene15402"/>
</dbReference>
<evidence type="ECO:0000313" key="11">
    <source>
        <dbReference type="EnsemblPlants" id="AES70464"/>
    </source>
</evidence>
<reference evidence="13" key="7">
    <citation type="journal article" date="2018" name="Nat. Plants">
        <title>Whole-genome landscape of Medicago truncatula symbiotic genes.</title>
        <authorList>
            <person name="Pecrix Y."/>
            <person name="Staton S.E."/>
            <person name="Sallet E."/>
            <person name="Lelandais-Briere C."/>
            <person name="Moreau S."/>
            <person name="Carrere S."/>
            <person name="Blein T."/>
            <person name="Jardinaud M.F."/>
            <person name="Latrasse D."/>
            <person name="Zouine M."/>
            <person name="Zahm M."/>
            <person name="Kreplak J."/>
            <person name="Mayjonade B."/>
            <person name="Satge C."/>
            <person name="Perez M."/>
            <person name="Cauet S."/>
            <person name="Marande W."/>
            <person name="Chantry-Darmon C."/>
            <person name="Lopez-Roques C."/>
            <person name="Bouchez O."/>
            <person name="Berard A."/>
            <person name="Debelle F."/>
            <person name="Munos S."/>
            <person name="Bendahmane A."/>
            <person name="Berges H."/>
            <person name="Niebel A."/>
            <person name="Buitink J."/>
            <person name="Frugier F."/>
            <person name="Benhamed M."/>
            <person name="Crespi M."/>
            <person name="Gouzy J."/>
            <person name="Gamas P."/>
        </authorList>
    </citation>
    <scope>NUCLEOTIDE SEQUENCE [LARGE SCALE GENOMIC DNA]</scope>
    <source>
        <strain evidence="13">cv. Jemalong A17</strain>
    </source>
</reference>
<dbReference type="PaxDb" id="3880-AES70464"/>
<evidence type="ECO:0000256" key="2">
    <source>
        <dbReference type="ARBA" id="ARBA00022723"/>
    </source>
</evidence>
<evidence type="ECO:0000313" key="7">
    <source>
        <dbReference type="EMBL" id="AAM81195.1"/>
    </source>
</evidence>
<dbReference type="GO" id="GO:0043226">
    <property type="term" value="C:organelle"/>
    <property type="evidence" value="ECO:0007669"/>
    <property type="project" value="UniProtKB-ARBA"/>
</dbReference>
<reference evidence="10" key="8">
    <citation type="journal article" date="2018" name="Nat. Plants">
        <title>Whole-genome landscape of Medicago truncatula symbiotic genes.</title>
        <authorList>
            <person name="Pecrix Y."/>
            <person name="Gamas P."/>
            <person name="Carrere S."/>
        </authorList>
    </citation>
    <scope>NUCLEOTIDE SEQUENCE</scope>
    <source>
        <tissue evidence="10">Leaves</tissue>
    </source>
</reference>
<evidence type="ECO:0000256" key="4">
    <source>
        <dbReference type="ARBA" id="ARBA00022837"/>
    </source>
</evidence>
<dbReference type="PROSITE" id="PS50222">
    <property type="entry name" value="EF_HAND_2"/>
    <property type="match status" value="3"/>
</dbReference>
<dbReference type="AlphaFoldDB" id="Q8LKW8"/>
<keyword evidence="5" id="KW-0732">Signal</keyword>
<reference evidence="11" key="6">
    <citation type="submission" date="2015-04" db="UniProtKB">
        <authorList>
            <consortium name="EnsemblPlants"/>
        </authorList>
    </citation>
    <scope>IDENTIFICATION</scope>
    <source>
        <strain evidence="11">cv. Jemalong A17</strain>
    </source>
</reference>
<dbReference type="FunFam" id="1.10.238.10:FF:000034">
    <property type="entry name" value="Calmodulin"/>
    <property type="match status" value="1"/>
</dbReference>
<reference evidence="8" key="3">
    <citation type="journal article" date="2006" name="Plant Physiol.">
        <title>Recruitment of novel calcium-binding proteins for root nodule symbiosis in Medicago truncatula.</title>
        <authorList>
            <person name="Liu J."/>
            <person name="Miller S.S."/>
            <person name="Graham M."/>
            <person name="Bucciarelli B."/>
            <person name="Catalano C.M."/>
            <person name="Sherrier D.J."/>
            <person name="Samac D.A."/>
            <person name="Ivashuta S."/>
            <person name="Fedorova M."/>
            <person name="Matsumoto P."/>
            <person name="Gantt J.S."/>
            <person name="Vance C.P."/>
        </authorList>
    </citation>
    <scope>NUCLEOTIDE SEQUENCE</scope>
</reference>
<dbReference type="EMBL" id="AY542873">
    <property type="protein sequence ID" value="AAT06578.1"/>
    <property type="molecule type" value="Genomic_DNA"/>
</dbReference>
<evidence type="ECO:0000313" key="13">
    <source>
        <dbReference type="Proteomes" id="UP000265566"/>
    </source>
</evidence>
<name>Q8LKW8_MEDTR</name>
<dbReference type="Pfam" id="PF13499">
    <property type="entry name" value="EF-hand_7"/>
    <property type="match status" value="2"/>
</dbReference>
<dbReference type="OrthoDB" id="26525at2759"/>
<evidence type="ECO:0000256" key="1">
    <source>
        <dbReference type="ARBA" id="ARBA00009763"/>
    </source>
</evidence>
<dbReference type="InterPro" id="IPR018247">
    <property type="entry name" value="EF_Hand_1_Ca_BS"/>
</dbReference>